<reference evidence="1" key="1">
    <citation type="submission" date="2013-04" db="EMBL/GenBank/DDBJ databases">
        <authorList>
            <person name="Qu J."/>
            <person name="Murali S.C."/>
            <person name="Bandaranaike D."/>
            <person name="Bellair M."/>
            <person name="Blankenburg K."/>
            <person name="Chao H."/>
            <person name="Dinh H."/>
            <person name="Doddapaneni H."/>
            <person name="Downs B."/>
            <person name="Dugan-Rocha S."/>
            <person name="Elkadiri S."/>
            <person name="Gnanaolivu R.D."/>
            <person name="Hernandez B."/>
            <person name="Javaid M."/>
            <person name="Jayaseelan J.C."/>
            <person name="Lee S."/>
            <person name="Li M."/>
            <person name="Ming W."/>
            <person name="Munidasa M."/>
            <person name="Muniz J."/>
            <person name="Nguyen L."/>
            <person name="Ongeri F."/>
            <person name="Osuji N."/>
            <person name="Pu L.-L."/>
            <person name="Puazo M."/>
            <person name="Qu C."/>
            <person name="Quiroz J."/>
            <person name="Raj R."/>
            <person name="Weissenberger G."/>
            <person name="Xin Y."/>
            <person name="Zou X."/>
            <person name="Han Y."/>
            <person name="Richards S."/>
            <person name="Worley K."/>
            <person name="Muzny D."/>
            <person name="Gibbs R."/>
        </authorList>
    </citation>
    <scope>NUCLEOTIDE SEQUENCE</scope>
    <source>
        <strain evidence="1">Sampled in the wild</strain>
    </source>
</reference>
<dbReference type="PANTHER" id="PTHR15254:SF2">
    <property type="entry name" value="FANCONI ANEMIA GROUP G PROTEIN"/>
    <property type="match status" value="1"/>
</dbReference>
<keyword evidence="2" id="KW-1185">Reference proteome</keyword>
<dbReference type="GO" id="GO:0036297">
    <property type="term" value="P:interstrand cross-link repair"/>
    <property type="evidence" value="ECO:0007669"/>
    <property type="project" value="InterPro"/>
</dbReference>
<accession>A0A8K0NV55</accession>
<evidence type="ECO:0000313" key="1">
    <source>
        <dbReference type="EMBL" id="KAG8223008.1"/>
    </source>
</evidence>
<comment type="caution">
    <text evidence="1">The sequence shown here is derived from an EMBL/GenBank/DDBJ whole genome shotgun (WGS) entry which is preliminary data.</text>
</comment>
<reference evidence="1" key="2">
    <citation type="submission" date="2017-10" db="EMBL/GenBank/DDBJ databases">
        <title>Ladona fulva Genome sequencing and assembly.</title>
        <authorList>
            <person name="Murali S."/>
            <person name="Richards S."/>
            <person name="Bandaranaike D."/>
            <person name="Bellair M."/>
            <person name="Blankenburg K."/>
            <person name="Chao H."/>
            <person name="Dinh H."/>
            <person name="Doddapaneni H."/>
            <person name="Dugan-Rocha S."/>
            <person name="Elkadiri S."/>
            <person name="Gnanaolivu R."/>
            <person name="Hernandez B."/>
            <person name="Skinner E."/>
            <person name="Javaid M."/>
            <person name="Lee S."/>
            <person name="Li M."/>
            <person name="Ming W."/>
            <person name="Munidasa M."/>
            <person name="Muniz J."/>
            <person name="Nguyen L."/>
            <person name="Hughes D."/>
            <person name="Osuji N."/>
            <person name="Pu L.-L."/>
            <person name="Puazo M."/>
            <person name="Qu C."/>
            <person name="Quiroz J."/>
            <person name="Raj R."/>
            <person name="Weissenberger G."/>
            <person name="Xin Y."/>
            <person name="Zou X."/>
            <person name="Han Y."/>
            <person name="Worley K."/>
            <person name="Muzny D."/>
            <person name="Gibbs R."/>
        </authorList>
    </citation>
    <scope>NUCLEOTIDE SEQUENCE</scope>
    <source>
        <strain evidence="1">Sampled in the wild</strain>
    </source>
</reference>
<name>A0A8K0NV55_LADFU</name>
<dbReference type="AlphaFoldDB" id="A0A8K0NV55"/>
<sequence length="387" mass="43890">MPLLMFNIFGDVIMYQKDTNIFLVEREMTYLLLFTIFLTCALHTSNKEWKIPSFNDIDTSSDYVLKKAWCYLKGYLLFKVERVKEASEVMEMLNFSSFASHFKTKKAILTACILSKDNDHERALSILNCEAMDCEDCMPATLYIISDEYEALGQKESQLQSLRLLFKLLRHKKQMERHSNCQNSIFLKTLDLIPVSTDVTMTKVLQKLASNLAHYELYDESAECFLDLLALLEATGPASSIPHTIHSAAAVLLLIGDSGGVDRSKEAATLCRRAAEILSQNCDIPEKKSSLESSSEYELRPSKRPRLEMHVGTVFMELESGTDEEDAMEIDNREEVENIFDTLSSLSVGVISSSLMSCGRDLTSFILLSECAYREKDFRSCTLLLNR</sequence>
<organism evidence="1 2">
    <name type="scientific">Ladona fulva</name>
    <name type="common">Scarce chaser dragonfly</name>
    <name type="synonym">Libellula fulva</name>
    <dbReference type="NCBI Taxonomy" id="123851"/>
    <lineage>
        <taxon>Eukaryota</taxon>
        <taxon>Metazoa</taxon>
        <taxon>Ecdysozoa</taxon>
        <taxon>Arthropoda</taxon>
        <taxon>Hexapoda</taxon>
        <taxon>Insecta</taxon>
        <taxon>Pterygota</taxon>
        <taxon>Palaeoptera</taxon>
        <taxon>Odonata</taxon>
        <taxon>Epiprocta</taxon>
        <taxon>Anisoptera</taxon>
        <taxon>Libelluloidea</taxon>
        <taxon>Libellulidae</taxon>
        <taxon>Ladona</taxon>
    </lineage>
</organism>
<dbReference type="GO" id="GO:0043240">
    <property type="term" value="C:Fanconi anaemia nuclear complex"/>
    <property type="evidence" value="ECO:0007669"/>
    <property type="project" value="InterPro"/>
</dbReference>
<gene>
    <name evidence="1" type="ORF">J437_LFUL000716</name>
</gene>
<dbReference type="InterPro" id="IPR039684">
    <property type="entry name" value="FANCG"/>
</dbReference>
<dbReference type="PANTHER" id="PTHR15254">
    <property type="entry name" value="FANCONI ANEMIA GROUP G PROTEIN FAMILY MEMBER"/>
    <property type="match status" value="1"/>
</dbReference>
<proteinExistence type="predicted"/>
<dbReference type="Proteomes" id="UP000792457">
    <property type="component" value="Unassembled WGS sequence"/>
</dbReference>
<dbReference type="EMBL" id="KZ308149">
    <property type="protein sequence ID" value="KAG8223008.1"/>
    <property type="molecule type" value="Genomic_DNA"/>
</dbReference>
<evidence type="ECO:0000313" key="2">
    <source>
        <dbReference type="Proteomes" id="UP000792457"/>
    </source>
</evidence>
<protein>
    <submittedName>
        <fullName evidence="1">Uncharacterized protein</fullName>
    </submittedName>
</protein>